<dbReference type="SUPFAM" id="SSF50998">
    <property type="entry name" value="Quinoprotein alcohol dehydrogenase-like"/>
    <property type="match status" value="1"/>
</dbReference>
<feature type="transmembrane region" description="Helical" evidence="1">
    <location>
        <begin position="5"/>
        <end position="24"/>
    </location>
</feature>
<dbReference type="Gene3D" id="2.130.10.10">
    <property type="entry name" value="YVTN repeat-like/Quinoprotein amine dehydrogenase"/>
    <property type="match status" value="1"/>
</dbReference>
<keyword evidence="1" id="KW-0472">Membrane</keyword>
<dbReference type="OrthoDB" id="1093345at2"/>
<reference evidence="2 5" key="2">
    <citation type="submission" date="2019-10" db="EMBL/GenBank/DDBJ databases">
        <title>Prolixibacter strains distinguished by the presence of nitrate reductase genes were adept at nitrate-dependent anaerobic corrosion of metallic iron and carbon steel.</title>
        <authorList>
            <person name="Iino T."/>
            <person name="Shono N."/>
            <person name="Ito K."/>
            <person name="Nakamura R."/>
            <person name="Sueoka K."/>
            <person name="Harayama S."/>
            <person name="Ohkuma M."/>
        </authorList>
    </citation>
    <scope>NUCLEOTIDE SEQUENCE [LARGE SCALE GENOMIC DNA]</scope>
    <source>
        <strain evidence="2 5">MIC1-1</strain>
    </source>
</reference>
<sequence length="924" mass="107451">MGKKGLGIVTGLIIVGIFIGWYYFSRESRYIGTSALRAVPVNSPLIIEARNIFAFTGDIQENPMWQDLSELPGFSDIQSEITYVDSLFTANREARELFRNKPLVMALGFEGKDSFNQLYLVELDDISEKNIINQFIRKVLAPDNAQVTHRKYDHVQVNKYVWNQKGKQHKLVYAFHKGIFIAGENPVKVEEAIRQLNTSSLLDKPHFQKVYKTAGANVDMNFYINYQTFPRLLSLCTSEPVAHALRGFNNFATWSEIDMEMKQDELMLNGFTYTDDSVNNYLNIFLHQQPQRFRMEEVLPAETSFILSFNLSNSSVFFKDYEKYLDRAGNYYAYENKLGAVKKSTGQNPQEVVKKLMDKEVAMVYTRGNPSQPDENRFLVMRVHSRNQAEKAIREMIGHWARINGKSLNDYVRTYHVDKQTAYPIYNMPIDNFGERVFGPIFRPVPTRYVSFVGNYMVMGDSYRSLSGFIKDYVLQEVLKNNIRYQEFSDRLSQRCNFYMWFSPGRALPFFKDIIHQEISQKLEPKLEHLLRLEAFGWEFGPENGMIYNSALLRYNPNLRERPQTVWSSHLETDIQFKPQFVINHYDRANREVVVQDTDNNFYLINKEGRVLWKIKLPGPIMGDVYQVDYYKNGKLQYLFNTAGELHLIDRNGNYVANYPIKLRAKATNGVAVFDYDHNKNYRFFIACADHHVYLYDKRGKLIPGWTFGKTEHEVTQPVQHFRVGTRDYIVFFDKNRTYIEDRKGNTRVQSKAQYAHSMNNNFVLEPGNGSHAARLVGTDEHGKVYFLYFNGDYQTKEIENFSPSHYFMYDDMNADGKNDFVYLDGNDLTVYDSDGQKMFRHHFKEAPGRAPQIYTFSANNKKIGVVNPKENLIYLFNKDGSLYNGFPMAGNSRFSIGFFTSGSQHFNLVVGSADGFLYNYYVQ</sequence>
<dbReference type="Proteomes" id="UP000396862">
    <property type="component" value="Unassembled WGS sequence"/>
</dbReference>
<dbReference type="Proteomes" id="UP000240621">
    <property type="component" value="Unassembled WGS sequence"/>
</dbReference>
<proteinExistence type="predicted"/>
<evidence type="ECO:0000313" key="2">
    <source>
        <dbReference type="EMBL" id="GET20370.1"/>
    </source>
</evidence>
<dbReference type="EMBL" id="BLAU01000001">
    <property type="protein sequence ID" value="GET20370.1"/>
    <property type="molecule type" value="Genomic_DNA"/>
</dbReference>
<gene>
    <name evidence="3" type="ORF">CLV93_101722</name>
    <name evidence="2" type="ORF">JCM18694_06160</name>
</gene>
<keyword evidence="5" id="KW-1185">Reference proteome</keyword>
<keyword evidence="1" id="KW-1133">Transmembrane helix</keyword>
<comment type="caution">
    <text evidence="3">The sequence shown here is derived from an EMBL/GenBank/DDBJ whole genome shotgun (WGS) entry which is preliminary data.</text>
</comment>
<protein>
    <submittedName>
        <fullName evidence="3">Uncharacterized protein</fullName>
    </submittedName>
</protein>
<evidence type="ECO:0000313" key="5">
    <source>
        <dbReference type="Proteomes" id="UP000396862"/>
    </source>
</evidence>
<dbReference type="InterPro" id="IPR011047">
    <property type="entry name" value="Quinoprotein_ADH-like_sf"/>
</dbReference>
<keyword evidence="1" id="KW-0812">Transmembrane</keyword>
<evidence type="ECO:0000313" key="4">
    <source>
        <dbReference type="Proteomes" id="UP000240621"/>
    </source>
</evidence>
<organism evidence="3 4">
    <name type="scientific">Prolixibacter denitrificans</name>
    <dbReference type="NCBI Taxonomy" id="1541063"/>
    <lineage>
        <taxon>Bacteria</taxon>
        <taxon>Pseudomonadati</taxon>
        <taxon>Bacteroidota</taxon>
        <taxon>Bacteroidia</taxon>
        <taxon>Marinilabiliales</taxon>
        <taxon>Prolixibacteraceae</taxon>
        <taxon>Prolixibacter</taxon>
    </lineage>
</organism>
<evidence type="ECO:0000256" key="1">
    <source>
        <dbReference type="SAM" id="Phobius"/>
    </source>
</evidence>
<dbReference type="RefSeq" id="WP_106540765.1">
    <property type="nucleotide sequence ID" value="NZ_BLAU01000001.1"/>
</dbReference>
<accession>A0A2P8CLC5</accession>
<reference evidence="3 4" key="1">
    <citation type="submission" date="2018-03" db="EMBL/GenBank/DDBJ databases">
        <title>Genomic Encyclopedia of Archaeal and Bacterial Type Strains, Phase II (KMG-II): from individual species to whole genera.</title>
        <authorList>
            <person name="Goeker M."/>
        </authorList>
    </citation>
    <scope>NUCLEOTIDE SEQUENCE [LARGE SCALE GENOMIC DNA]</scope>
    <source>
        <strain evidence="3 4">DSM 27267</strain>
    </source>
</reference>
<name>A0A2P8CLC5_9BACT</name>
<dbReference type="EMBL" id="PYGC01000001">
    <property type="protein sequence ID" value="PSK85751.1"/>
    <property type="molecule type" value="Genomic_DNA"/>
</dbReference>
<evidence type="ECO:0000313" key="3">
    <source>
        <dbReference type="EMBL" id="PSK85751.1"/>
    </source>
</evidence>
<dbReference type="InterPro" id="IPR015943">
    <property type="entry name" value="WD40/YVTN_repeat-like_dom_sf"/>
</dbReference>
<dbReference type="AlphaFoldDB" id="A0A2P8CLC5"/>